<dbReference type="EMBL" id="MT142229">
    <property type="protein sequence ID" value="QJA76507.1"/>
    <property type="molecule type" value="Genomic_DNA"/>
</dbReference>
<reference evidence="1" key="1">
    <citation type="submission" date="2020-03" db="EMBL/GenBank/DDBJ databases">
        <title>The deep terrestrial virosphere.</title>
        <authorList>
            <person name="Holmfeldt K."/>
            <person name="Nilsson E."/>
            <person name="Simone D."/>
            <person name="Lopez-Fernandez M."/>
            <person name="Wu X."/>
            <person name="de Brujin I."/>
            <person name="Lundin D."/>
            <person name="Andersson A."/>
            <person name="Bertilsson S."/>
            <person name="Dopson M."/>
        </authorList>
    </citation>
    <scope>NUCLEOTIDE SEQUENCE</scope>
    <source>
        <strain evidence="1">MM415A01495</strain>
        <strain evidence="2">MM415B02098</strain>
    </source>
</reference>
<gene>
    <name evidence="1" type="ORF">MM415A01495_0002</name>
    <name evidence="2" type="ORF">MM415B02098_0006</name>
</gene>
<accession>A0A6M3K634</accession>
<evidence type="ECO:0000313" key="1">
    <source>
        <dbReference type="EMBL" id="QJA76507.1"/>
    </source>
</evidence>
<dbReference type="AlphaFoldDB" id="A0A6M3K634"/>
<evidence type="ECO:0000313" key="2">
    <source>
        <dbReference type="EMBL" id="QJA86301.1"/>
    </source>
</evidence>
<dbReference type="EMBL" id="MT142628">
    <property type="protein sequence ID" value="QJA86301.1"/>
    <property type="molecule type" value="Genomic_DNA"/>
</dbReference>
<sequence length="57" mass="6822">MKYIVYNETEQFVVSTHIKSGNAFAKAMLLTNKYPSIKYATYKRLDVYQYSKFQEDR</sequence>
<name>A0A6M3K634_9ZZZZ</name>
<organism evidence="1">
    <name type="scientific">viral metagenome</name>
    <dbReference type="NCBI Taxonomy" id="1070528"/>
    <lineage>
        <taxon>unclassified sequences</taxon>
        <taxon>metagenomes</taxon>
        <taxon>organismal metagenomes</taxon>
    </lineage>
</organism>
<proteinExistence type="predicted"/>
<protein>
    <submittedName>
        <fullName evidence="1">Uncharacterized protein</fullName>
    </submittedName>
</protein>